<dbReference type="GO" id="GO:0016042">
    <property type="term" value="P:lipid catabolic process"/>
    <property type="evidence" value="ECO:0007669"/>
    <property type="project" value="UniProtKB-KW"/>
</dbReference>
<dbReference type="AlphaFoldDB" id="A0A438E7K9"/>
<dbReference type="InterPro" id="IPR016035">
    <property type="entry name" value="Acyl_Trfase/lysoPLipase"/>
</dbReference>
<feature type="compositionally biased region" description="Low complexity" evidence="7">
    <location>
        <begin position="472"/>
        <end position="484"/>
    </location>
</feature>
<feature type="region of interest" description="Disordered" evidence="7">
    <location>
        <begin position="465"/>
        <end position="484"/>
    </location>
</feature>
<dbReference type="PROSITE" id="PS51635">
    <property type="entry name" value="PNPLA"/>
    <property type="match status" value="1"/>
</dbReference>
<comment type="caution">
    <text evidence="9">The sequence shown here is derived from an EMBL/GenBank/DDBJ whole genome shotgun (WGS) entry which is preliminary data.</text>
</comment>
<evidence type="ECO:0000256" key="3">
    <source>
        <dbReference type="ARBA" id="ARBA00022963"/>
    </source>
</evidence>
<comment type="domain">
    <text evidence="6">The nitrogen atoms of the two glycine residues in the GGXR motif define the oxyanion hole, and stabilize the oxyanion that forms during the nucleophilic attack by the catalytic serine during substrate cleavage.</text>
</comment>
<dbReference type="Pfam" id="PF01734">
    <property type="entry name" value="Patatin"/>
    <property type="match status" value="1"/>
</dbReference>
<comment type="similarity">
    <text evidence="1 6">Belongs to the patatin family.</text>
</comment>
<evidence type="ECO:0000313" key="9">
    <source>
        <dbReference type="EMBL" id="RVW43600.1"/>
    </source>
</evidence>
<dbReference type="PANTHER" id="PTHR32241">
    <property type="entry name" value="PATATIN-LIKE PROTEIN 6"/>
    <property type="match status" value="1"/>
</dbReference>
<comment type="function">
    <text evidence="6">Lipolytic acyl hydrolase (LAH).</text>
</comment>
<evidence type="ECO:0000313" key="10">
    <source>
        <dbReference type="Proteomes" id="UP000288805"/>
    </source>
</evidence>
<dbReference type="SUPFAM" id="SSF52151">
    <property type="entry name" value="FabD/lysophospholipase-like"/>
    <property type="match status" value="1"/>
</dbReference>
<accession>A0A438E7K9</accession>
<evidence type="ECO:0000256" key="1">
    <source>
        <dbReference type="ARBA" id="ARBA00010240"/>
    </source>
</evidence>
<evidence type="ECO:0000256" key="7">
    <source>
        <dbReference type="SAM" id="MobiDB-lite"/>
    </source>
</evidence>
<sequence length="484" mass="52442">MVKRKIAHAWLLAHVPTQVPPIKPLPSDPIFLIHPHFLLSSISVYFLFTKHIHSRIAMAAISTSPMIDSSLDPSFDVDKLTCEIFSILENKFLFGYDDSKLLQNQTPNKPLAGKVAILSIDGGGATDGILAARSLAHLEASLRHKSGNPNARISDYFDVVAGSGAGGILAALLFTRGKDGGPLFSADEALRFLVENRRRIFRAPPAGVLRRMFRPAKAEKVFQRAFGEATLKDTLKSVLITCYDLSTRAPFLFSRADALEIDGYDFKMKDVCVATSSDPTVAGGVELRSVDRGTRIVAVDGRIAMNNPTAAAITHVLNNKQEFPFCNSVGDLLVVSLGNGESDSGAGNLSSTASELVRIAGEGASDMVDQAVSMAFGESRATNYVRIQGNAMLGKRHSNGLKDSKQLVGMTEEMLEQKNVESVLFSGKKLVEKTNSEKLQWFAAEIMKEKERRKTSILPTVVLKQASHSPRTSSATTLSSMSSN</sequence>
<reference evidence="9 10" key="1">
    <citation type="journal article" date="2018" name="PLoS Genet.">
        <title>Population sequencing reveals clonal diversity and ancestral inbreeding in the grapevine cultivar Chardonnay.</title>
        <authorList>
            <person name="Roach M.J."/>
            <person name="Johnson D.L."/>
            <person name="Bohlmann J."/>
            <person name="van Vuuren H.J."/>
            <person name="Jones S.J."/>
            <person name="Pretorius I.S."/>
            <person name="Schmidt S.A."/>
            <person name="Borneman A.R."/>
        </authorList>
    </citation>
    <scope>NUCLEOTIDE SEQUENCE [LARGE SCALE GENOMIC DNA]</scope>
    <source>
        <strain evidence="10">cv. Chardonnay</strain>
        <tissue evidence="9">Leaf</tissue>
    </source>
</reference>
<dbReference type="PANTHER" id="PTHR32241:SF12">
    <property type="entry name" value="OS03G0784100 PROTEIN"/>
    <property type="match status" value="1"/>
</dbReference>
<keyword evidence="4 6" id="KW-0443">Lipid metabolism</keyword>
<dbReference type="InterPro" id="IPR002641">
    <property type="entry name" value="PNPLA_dom"/>
</dbReference>
<evidence type="ECO:0000256" key="5">
    <source>
        <dbReference type="PROSITE-ProRule" id="PRU01161"/>
    </source>
</evidence>
<gene>
    <name evidence="9" type="primary">PLP7_1</name>
    <name evidence="9" type="ORF">CK203_097545</name>
</gene>
<organism evidence="9 10">
    <name type="scientific">Vitis vinifera</name>
    <name type="common">Grape</name>
    <dbReference type="NCBI Taxonomy" id="29760"/>
    <lineage>
        <taxon>Eukaryota</taxon>
        <taxon>Viridiplantae</taxon>
        <taxon>Streptophyta</taxon>
        <taxon>Embryophyta</taxon>
        <taxon>Tracheophyta</taxon>
        <taxon>Spermatophyta</taxon>
        <taxon>Magnoliopsida</taxon>
        <taxon>eudicotyledons</taxon>
        <taxon>Gunneridae</taxon>
        <taxon>Pentapetalae</taxon>
        <taxon>rosids</taxon>
        <taxon>Vitales</taxon>
        <taxon>Vitaceae</taxon>
        <taxon>Viteae</taxon>
        <taxon>Vitis</taxon>
    </lineage>
</organism>
<protein>
    <recommendedName>
        <fullName evidence="6">Patatin</fullName>
        <ecNumber evidence="6">3.1.1.-</ecNumber>
    </recommendedName>
</protein>
<dbReference type="GO" id="GO:0016787">
    <property type="term" value="F:hydrolase activity"/>
    <property type="evidence" value="ECO:0007669"/>
    <property type="project" value="UniProtKB-KW"/>
</dbReference>
<keyword evidence="2 6" id="KW-0378">Hydrolase</keyword>
<feature type="domain" description="PNPLA" evidence="8">
    <location>
        <begin position="119"/>
        <end position="313"/>
    </location>
</feature>
<dbReference type="Gene3D" id="3.40.1090.10">
    <property type="entry name" value="Cytosolic phospholipase A2 catalytic domain"/>
    <property type="match status" value="1"/>
</dbReference>
<keyword evidence="3 6" id="KW-0442">Lipid degradation</keyword>
<dbReference type="EC" id="3.1.1.-" evidence="6"/>
<proteinExistence type="inferred from homology"/>
<evidence type="ECO:0000259" key="8">
    <source>
        <dbReference type="PROSITE" id="PS51635"/>
    </source>
</evidence>
<comment type="caution">
    <text evidence="5">Lacks conserved residue(s) required for the propagation of feature annotation.</text>
</comment>
<name>A0A438E7K9_VITVI</name>
<dbReference type="EMBL" id="QGNW01001374">
    <property type="protein sequence ID" value="RVW43600.1"/>
    <property type="molecule type" value="Genomic_DNA"/>
</dbReference>
<evidence type="ECO:0000256" key="6">
    <source>
        <dbReference type="RuleBase" id="RU361262"/>
    </source>
</evidence>
<evidence type="ECO:0000256" key="2">
    <source>
        <dbReference type="ARBA" id="ARBA00022801"/>
    </source>
</evidence>
<dbReference type="Proteomes" id="UP000288805">
    <property type="component" value="Unassembled WGS sequence"/>
</dbReference>
<evidence type="ECO:0000256" key="4">
    <source>
        <dbReference type="ARBA" id="ARBA00023098"/>
    </source>
</evidence>